<organism evidence="20 21">
    <name type="scientific">Serratia marcescens</name>
    <dbReference type="NCBI Taxonomy" id="615"/>
    <lineage>
        <taxon>Bacteria</taxon>
        <taxon>Pseudomonadati</taxon>
        <taxon>Pseudomonadota</taxon>
        <taxon>Gammaproteobacteria</taxon>
        <taxon>Enterobacterales</taxon>
        <taxon>Yersiniaceae</taxon>
        <taxon>Serratia</taxon>
    </lineage>
</organism>
<dbReference type="Gene3D" id="1.10.486.10">
    <property type="entry name" value="PCRA, domain 4"/>
    <property type="match status" value="1"/>
</dbReference>
<dbReference type="GO" id="GO:0005829">
    <property type="term" value="C:cytosol"/>
    <property type="evidence" value="ECO:0007669"/>
    <property type="project" value="TreeGrafter"/>
</dbReference>
<dbReference type="InterPro" id="IPR027417">
    <property type="entry name" value="P-loop_NTPase"/>
</dbReference>
<comment type="catalytic activity">
    <reaction evidence="11">
        <text>Couples ATP hydrolysis with the unwinding of duplex DNA by translocating in the 3'-5' direction.</text>
        <dbReference type="EC" id="5.6.2.4"/>
    </reaction>
</comment>
<keyword evidence="10" id="KW-0413">Isomerase</keyword>
<dbReference type="AlphaFoldDB" id="A0A379Y5Z9"/>
<evidence type="ECO:0000256" key="10">
    <source>
        <dbReference type="ARBA" id="ARBA00023235"/>
    </source>
</evidence>
<dbReference type="NCBIfam" id="TIGR01075">
    <property type="entry name" value="uvrD"/>
    <property type="match status" value="1"/>
</dbReference>
<evidence type="ECO:0000256" key="17">
    <source>
        <dbReference type="SAM" id="MobiDB-lite"/>
    </source>
</evidence>
<evidence type="ECO:0000256" key="5">
    <source>
        <dbReference type="ARBA" id="ARBA00022801"/>
    </source>
</evidence>
<evidence type="ECO:0000256" key="9">
    <source>
        <dbReference type="ARBA" id="ARBA00023204"/>
    </source>
</evidence>
<protein>
    <recommendedName>
        <fullName evidence="15">DNA helicase II</fullName>
        <ecNumber evidence="12">5.6.2.4</ecNumber>
    </recommendedName>
    <alternativeName>
        <fullName evidence="13">DNA 3'-5' helicase II</fullName>
    </alternativeName>
</protein>
<keyword evidence="4" id="KW-0227">DNA damage</keyword>
<dbReference type="CDD" id="cd18807">
    <property type="entry name" value="SF1_C_UvrD"/>
    <property type="match status" value="1"/>
</dbReference>
<dbReference type="PROSITE" id="PS51217">
    <property type="entry name" value="UVRD_HELICASE_CTER"/>
    <property type="match status" value="1"/>
</dbReference>
<dbReference type="Pfam" id="PF00580">
    <property type="entry name" value="UvrD-helicase"/>
    <property type="match status" value="1"/>
</dbReference>
<keyword evidence="7 16" id="KW-0067">ATP-binding</keyword>
<dbReference type="Gene3D" id="3.40.50.300">
    <property type="entry name" value="P-loop containing nucleotide triphosphate hydrolases"/>
    <property type="match status" value="2"/>
</dbReference>
<dbReference type="InterPro" id="IPR014016">
    <property type="entry name" value="UvrD-like_ATP-bd"/>
</dbReference>
<evidence type="ECO:0000256" key="2">
    <source>
        <dbReference type="ARBA" id="ARBA00022705"/>
    </source>
</evidence>
<dbReference type="SUPFAM" id="SSF52540">
    <property type="entry name" value="P-loop containing nucleoside triphosphate hydrolases"/>
    <property type="match status" value="1"/>
</dbReference>
<comment type="catalytic activity">
    <reaction evidence="14">
        <text>ATP + H2O = ADP + phosphate + H(+)</text>
        <dbReference type="Rhea" id="RHEA:13065"/>
        <dbReference type="ChEBI" id="CHEBI:15377"/>
        <dbReference type="ChEBI" id="CHEBI:15378"/>
        <dbReference type="ChEBI" id="CHEBI:30616"/>
        <dbReference type="ChEBI" id="CHEBI:43474"/>
        <dbReference type="ChEBI" id="CHEBI:456216"/>
        <dbReference type="EC" id="5.6.2.4"/>
    </reaction>
</comment>
<dbReference type="CDD" id="cd17932">
    <property type="entry name" value="DEXQc_UvrD"/>
    <property type="match status" value="1"/>
</dbReference>
<dbReference type="EMBL" id="UGYK01000002">
    <property type="protein sequence ID" value="SUI41296.1"/>
    <property type="molecule type" value="Genomic_DNA"/>
</dbReference>
<keyword evidence="2" id="KW-0235">DNA replication</keyword>
<dbReference type="InterPro" id="IPR005753">
    <property type="entry name" value="DNA_helicase_ATP-dep_UvrD"/>
</dbReference>
<keyword evidence="5 16" id="KW-0378">Hydrolase</keyword>
<evidence type="ECO:0000259" key="18">
    <source>
        <dbReference type="PROSITE" id="PS51198"/>
    </source>
</evidence>
<evidence type="ECO:0000256" key="3">
    <source>
        <dbReference type="ARBA" id="ARBA00022741"/>
    </source>
</evidence>
<comment type="similarity">
    <text evidence="1">Belongs to the helicase family. UvrD subfamily.</text>
</comment>
<evidence type="ECO:0000256" key="14">
    <source>
        <dbReference type="ARBA" id="ARBA00048988"/>
    </source>
</evidence>
<evidence type="ECO:0000256" key="1">
    <source>
        <dbReference type="ARBA" id="ARBA00009922"/>
    </source>
</evidence>
<dbReference type="NCBIfam" id="NF008743">
    <property type="entry name" value="PRK11773.1"/>
    <property type="match status" value="1"/>
</dbReference>
<evidence type="ECO:0000256" key="15">
    <source>
        <dbReference type="ARBA" id="ARBA00074869"/>
    </source>
</evidence>
<dbReference type="PANTHER" id="PTHR11070:SF2">
    <property type="entry name" value="ATP-DEPENDENT DNA HELICASE SRS2"/>
    <property type="match status" value="1"/>
</dbReference>
<feature type="domain" description="UvrD-like helicase C-terminal" evidence="19">
    <location>
        <begin position="287"/>
        <end position="564"/>
    </location>
</feature>
<evidence type="ECO:0000256" key="13">
    <source>
        <dbReference type="ARBA" id="ARBA00034923"/>
    </source>
</evidence>
<dbReference type="InterPro" id="IPR013986">
    <property type="entry name" value="DExx_box_DNA_helicase_dom_sf"/>
</dbReference>
<dbReference type="GO" id="GO:0003677">
    <property type="term" value="F:DNA binding"/>
    <property type="evidence" value="ECO:0007669"/>
    <property type="project" value="UniProtKB-KW"/>
</dbReference>
<keyword evidence="9" id="KW-0234">DNA repair</keyword>
<feature type="domain" description="UvrD-like helicase ATP-binding" evidence="18">
    <location>
        <begin position="8"/>
        <end position="286"/>
    </location>
</feature>
<dbReference type="GO" id="GO:0000725">
    <property type="term" value="P:recombinational repair"/>
    <property type="evidence" value="ECO:0007669"/>
    <property type="project" value="TreeGrafter"/>
</dbReference>
<keyword evidence="8" id="KW-0238">DNA-binding</keyword>
<dbReference type="FunFam" id="1.10.10.160:FF:000002">
    <property type="entry name" value="DNA helicase"/>
    <property type="match status" value="1"/>
</dbReference>
<dbReference type="GO" id="GO:0033202">
    <property type="term" value="C:DNA helicase complex"/>
    <property type="evidence" value="ECO:0007669"/>
    <property type="project" value="TreeGrafter"/>
</dbReference>
<dbReference type="PROSITE" id="PS51198">
    <property type="entry name" value="UVRD_HELICASE_ATP_BIND"/>
    <property type="match status" value="1"/>
</dbReference>
<evidence type="ECO:0000256" key="16">
    <source>
        <dbReference type="PROSITE-ProRule" id="PRU00560"/>
    </source>
</evidence>
<feature type="binding site" evidence="16">
    <location>
        <begin position="29"/>
        <end position="36"/>
    </location>
    <ligand>
        <name>ATP</name>
        <dbReference type="ChEBI" id="CHEBI:30616"/>
    </ligand>
</feature>
<evidence type="ECO:0000256" key="12">
    <source>
        <dbReference type="ARBA" id="ARBA00034808"/>
    </source>
</evidence>
<dbReference type="PANTHER" id="PTHR11070">
    <property type="entry name" value="UVRD / RECB / PCRA DNA HELICASE FAMILY MEMBER"/>
    <property type="match status" value="1"/>
</dbReference>
<sequence>MDVSDLLDSLNEKQREAVAAPRSNLLVLAGAGSGKTRVLVHRIAWLLSVENCSPYSIMAVTFTNKAAAEMRHRIEHLIGTSQGGMWIGTFHGLAHRLLRAHHLEANLPQDFQILDSDDQLRLLKRIIKALNVDEKQWPPRQAMWYINGKKDEGLRPQHVETYNNPVEATWLRIYQAYQEACDRAGLVDFAELLLRAHELWLNKPHILNHYRERFTNVLVDEFQDTNSIQYAWIRLLAGGNSNVMIVGDDDQSIYGWRGAQVENIQRFLKDFPGAETIRLEQNYRSTSNILKAANTLIANNDGRMGKNLWTEGGEGEPISLYCAFNELDEARFVVNRIKTWQDNGGALNDCAILYRSNAQSRVLEEALLQTAMPYRIYGGQRFFERQEIKDALAYLRLISNRNDDAAFERVVNTPTRGIGDRTLDVVRQAARDRQLTLWQATRELMQDKVLAGRAASALQRFIELVESLAHETADMPLHVQTDRVIRDSGLFIMYEQEKGEKGQARIENLEELVTATRQFSYQEEDQDLMPLQAFLSHAALEAGEGQADAYQDAVQLMTLHSAKGLEFPLVFIVGMEEGMFPSQMSLDEGGRLEEERRLAYVGVTRAMQKLTLTYAETRRLYGKEVYHRPSRFIGELPEECVEEVRLRASVSRPVNHRRMGTPISENDTGYKLGQRVRHPKFGEGTIVNLEGSGEHSRPADRLPGRRHQVAGGGLRSAGNGIKRGAICRSFSPCNRSSSVRVAIADLRGGIPAHHRFGAFAAFLRRPRHAVFFGQRLIRTPLHFEHHAAGIDRQHRMPGKCRHLQHFGFFAEQGALRHDAVIVELQHDKTAAQRRQQLPGLRVAVRADIGAGFHGDRQALHRVAQFFV</sequence>
<proteinExistence type="inferred from homology"/>
<evidence type="ECO:0000256" key="6">
    <source>
        <dbReference type="ARBA" id="ARBA00022806"/>
    </source>
</evidence>
<keyword evidence="6 16" id="KW-0347">Helicase</keyword>
<evidence type="ECO:0000256" key="4">
    <source>
        <dbReference type="ARBA" id="ARBA00022763"/>
    </source>
</evidence>
<keyword evidence="3 16" id="KW-0547">Nucleotide-binding</keyword>
<dbReference type="InterPro" id="IPR000212">
    <property type="entry name" value="DNA_helicase_UvrD/REP"/>
</dbReference>
<reference evidence="20 21" key="1">
    <citation type="submission" date="2018-06" db="EMBL/GenBank/DDBJ databases">
        <authorList>
            <consortium name="Pathogen Informatics"/>
            <person name="Doyle S."/>
        </authorList>
    </citation>
    <scope>NUCLEOTIDE SEQUENCE [LARGE SCALE GENOMIC DNA]</scope>
    <source>
        <strain evidence="20 21">NCTC10211</strain>
    </source>
</reference>
<dbReference type="Pfam" id="PF13361">
    <property type="entry name" value="UvrD_C"/>
    <property type="match status" value="1"/>
</dbReference>
<dbReference type="GO" id="GO:0043138">
    <property type="term" value="F:3'-5' DNA helicase activity"/>
    <property type="evidence" value="ECO:0007669"/>
    <property type="project" value="UniProtKB-EC"/>
</dbReference>
<dbReference type="InterPro" id="IPR014017">
    <property type="entry name" value="DNA_helicase_UvrD-like_C"/>
</dbReference>
<evidence type="ECO:0000313" key="20">
    <source>
        <dbReference type="EMBL" id="SUI41296.1"/>
    </source>
</evidence>
<evidence type="ECO:0000256" key="8">
    <source>
        <dbReference type="ARBA" id="ARBA00023125"/>
    </source>
</evidence>
<evidence type="ECO:0000256" key="7">
    <source>
        <dbReference type="ARBA" id="ARBA00022840"/>
    </source>
</evidence>
<dbReference type="Proteomes" id="UP000254765">
    <property type="component" value="Unassembled WGS sequence"/>
</dbReference>
<accession>A0A379Y5Z9</accession>
<feature type="region of interest" description="Disordered" evidence="17">
    <location>
        <begin position="689"/>
        <end position="715"/>
    </location>
</feature>
<evidence type="ECO:0000313" key="21">
    <source>
        <dbReference type="Proteomes" id="UP000254765"/>
    </source>
</evidence>
<dbReference type="EC" id="5.6.2.4" evidence="12"/>
<dbReference type="FunFam" id="1.10.486.10:FF:000001">
    <property type="entry name" value="DNA helicase"/>
    <property type="match status" value="1"/>
</dbReference>
<dbReference type="GO" id="GO:0042802">
    <property type="term" value="F:identical protein binding"/>
    <property type="evidence" value="ECO:0007669"/>
    <property type="project" value="UniProtKB-ARBA"/>
</dbReference>
<name>A0A379Y5Z9_SERMA</name>
<dbReference type="GO" id="GO:0005524">
    <property type="term" value="F:ATP binding"/>
    <property type="evidence" value="ECO:0007669"/>
    <property type="project" value="UniProtKB-UniRule"/>
</dbReference>
<evidence type="ECO:0000259" key="19">
    <source>
        <dbReference type="PROSITE" id="PS51217"/>
    </source>
</evidence>
<gene>
    <name evidence="20" type="primary">uvrD</name>
    <name evidence="20" type="ORF">NCTC10211_00892</name>
</gene>
<dbReference type="GO" id="GO:0016887">
    <property type="term" value="F:ATP hydrolysis activity"/>
    <property type="evidence" value="ECO:0007669"/>
    <property type="project" value="RHEA"/>
</dbReference>
<evidence type="ECO:0000256" key="11">
    <source>
        <dbReference type="ARBA" id="ARBA00034617"/>
    </source>
</evidence>
<feature type="compositionally biased region" description="Basic and acidic residues" evidence="17">
    <location>
        <begin position="692"/>
        <end position="703"/>
    </location>
</feature>
<dbReference type="Gene3D" id="1.10.10.160">
    <property type="match status" value="1"/>
</dbReference>
<dbReference type="FunFam" id="3.40.50.300:FF:001201">
    <property type="entry name" value="ATP-dependent DNA helicase UvrD2"/>
    <property type="match status" value="1"/>
</dbReference>
<dbReference type="GO" id="GO:0006260">
    <property type="term" value="P:DNA replication"/>
    <property type="evidence" value="ECO:0007669"/>
    <property type="project" value="UniProtKB-KW"/>
</dbReference>